<sequence>MAGKTCHYPIEVILRDPWREDITVFGPVVRHLPIFPASPTVASPTYSSLRRGMTGTVLRHQLPQTSKPDSGSASNLTFPFPLATILPILGTNTGLGARPAHPPLIPHLRLRGARKGQHRRYGEPRGRVCAHNTIGRRLPTPVFKYKETVKIISRLPRFMRAEDRKLALYDTSSGQPFLIRETPALSRATDKGVVIPEIRRFEEVDKGAAAQVSEIIDDQCPTLLQLITQTTARKAHKEDEPVPHALRATFTDTPNPDILAASHLENTTYLQGTIARLVEHDCGMYEGLRVCARIQSLDAKEEREDAGQKELSRREDVIVAAVNDACGSGDACETEALQRAIERWNTIVTPNLYVALPGGGGSTQCYIATGYLCCGPGLYVLKRCFQMEAFICGPQDDIQQICGRYAGGKTDRP</sequence>
<name>A0AAD7BT44_MYCRO</name>
<dbReference type="Proteomes" id="UP001221757">
    <property type="component" value="Unassembled WGS sequence"/>
</dbReference>
<gene>
    <name evidence="1" type="ORF">B0H17DRAFT_1150478</name>
</gene>
<keyword evidence="2" id="KW-1185">Reference proteome</keyword>
<reference evidence="1" key="1">
    <citation type="submission" date="2023-03" db="EMBL/GenBank/DDBJ databases">
        <title>Massive genome expansion in bonnet fungi (Mycena s.s.) driven by repeated elements and novel gene families across ecological guilds.</title>
        <authorList>
            <consortium name="Lawrence Berkeley National Laboratory"/>
            <person name="Harder C.B."/>
            <person name="Miyauchi S."/>
            <person name="Viragh M."/>
            <person name="Kuo A."/>
            <person name="Thoen E."/>
            <person name="Andreopoulos B."/>
            <person name="Lu D."/>
            <person name="Skrede I."/>
            <person name="Drula E."/>
            <person name="Henrissat B."/>
            <person name="Morin E."/>
            <person name="Kohler A."/>
            <person name="Barry K."/>
            <person name="LaButti K."/>
            <person name="Morin E."/>
            <person name="Salamov A."/>
            <person name="Lipzen A."/>
            <person name="Mereny Z."/>
            <person name="Hegedus B."/>
            <person name="Baldrian P."/>
            <person name="Stursova M."/>
            <person name="Weitz H."/>
            <person name="Taylor A."/>
            <person name="Grigoriev I.V."/>
            <person name="Nagy L.G."/>
            <person name="Martin F."/>
            <person name="Kauserud H."/>
        </authorList>
    </citation>
    <scope>NUCLEOTIDE SEQUENCE</scope>
    <source>
        <strain evidence="1">CBHHK067</strain>
    </source>
</reference>
<dbReference type="EMBL" id="JARKIE010000533">
    <property type="protein sequence ID" value="KAJ7629819.1"/>
    <property type="molecule type" value="Genomic_DNA"/>
</dbReference>
<proteinExistence type="predicted"/>
<evidence type="ECO:0000313" key="1">
    <source>
        <dbReference type="EMBL" id="KAJ7629819.1"/>
    </source>
</evidence>
<dbReference type="AlphaFoldDB" id="A0AAD7BT44"/>
<comment type="caution">
    <text evidence="1">The sequence shown here is derived from an EMBL/GenBank/DDBJ whole genome shotgun (WGS) entry which is preliminary data.</text>
</comment>
<organism evidence="1 2">
    <name type="scientific">Mycena rosella</name>
    <name type="common">Pink bonnet</name>
    <name type="synonym">Agaricus rosellus</name>
    <dbReference type="NCBI Taxonomy" id="1033263"/>
    <lineage>
        <taxon>Eukaryota</taxon>
        <taxon>Fungi</taxon>
        <taxon>Dikarya</taxon>
        <taxon>Basidiomycota</taxon>
        <taxon>Agaricomycotina</taxon>
        <taxon>Agaricomycetes</taxon>
        <taxon>Agaricomycetidae</taxon>
        <taxon>Agaricales</taxon>
        <taxon>Marasmiineae</taxon>
        <taxon>Mycenaceae</taxon>
        <taxon>Mycena</taxon>
    </lineage>
</organism>
<protein>
    <submittedName>
        <fullName evidence="1">Uncharacterized protein</fullName>
    </submittedName>
</protein>
<evidence type="ECO:0000313" key="2">
    <source>
        <dbReference type="Proteomes" id="UP001221757"/>
    </source>
</evidence>
<accession>A0AAD7BT44</accession>